<dbReference type="InterPro" id="IPR051913">
    <property type="entry name" value="GH2_Domain-Containing"/>
</dbReference>
<gene>
    <name evidence="9" type="ORF">IAD28_00515</name>
</gene>
<dbReference type="InterPro" id="IPR006103">
    <property type="entry name" value="Glyco_hydro_2_cat"/>
</dbReference>
<dbReference type="Pfam" id="PF00703">
    <property type="entry name" value="Glyco_hydro_2"/>
    <property type="match status" value="1"/>
</dbReference>
<feature type="domain" description="Glycosyl hydrolases family 2 sugar binding" evidence="6">
    <location>
        <begin position="42"/>
        <end position="140"/>
    </location>
</feature>
<feature type="domain" description="Glycoside hydrolase family 2 catalytic" evidence="5">
    <location>
        <begin position="258"/>
        <end position="443"/>
    </location>
</feature>
<evidence type="ECO:0000259" key="8">
    <source>
        <dbReference type="Pfam" id="PF18565"/>
    </source>
</evidence>
<dbReference type="InterPro" id="IPR040605">
    <property type="entry name" value="Glyco_hydro2_dom5"/>
</dbReference>
<evidence type="ECO:0000313" key="9">
    <source>
        <dbReference type="EMBL" id="HIV10169.1"/>
    </source>
</evidence>
<dbReference type="PANTHER" id="PTHR42732">
    <property type="entry name" value="BETA-GALACTOSIDASE"/>
    <property type="match status" value="1"/>
</dbReference>
<dbReference type="InterPro" id="IPR008979">
    <property type="entry name" value="Galactose-bd-like_sf"/>
</dbReference>
<dbReference type="PRINTS" id="PR00132">
    <property type="entry name" value="GLHYDRLASE2"/>
</dbReference>
<feature type="domain" description="Glycoside hydrolase family 2" evidence="8">
    <location>
        <begin position="652"/>
        <end position="751"/>
    </location>
</feature>
<feature type="domain" description="DUF4982" evidence="7">
    <location>
        <begin position="577"/>
        <end position="637"/>
    </location>
</feature>
<dbReference type="Proteomes" id="UP000823960">
    <property type="component" value="Unassembled WGS sequence"/>
</dbReference>
<evidence type="ECO:0000259" key="7">
    <source>
        <dbReference type="Pfam" id="PF16355"/>
    </source>
</evidence>
<dbReference type="SUPFAM" id="SSF51445">
    <property type="entry name" value="(Trans)glycosidases"/>
    <property type="match status" value="1"/>
</dbReference>
<feature type="domain" description="Glycoside hydrolase family 2 immunoglobulin-like beta-sandwich" evidence="4">
    <location>
        <begin position="198"/>
        <end position="251"/>
    </location>
</feature>
<dbReference type="Pfam" id="PF18565">
    <property type="entry name" value="Glyco_hydro2_C5"/>
    <property type="match status" value="1"/>
</dbReference>
<dbReference type="SUPFAM" id="SSF49785">
    <property type="entry name" value="Galactose-binding domain-like"/>
    <property type="match status" value="1"/>
</dbReference>
<accession>A0A9D1T3X0</accession>
<protein>
    <submittedName>
        <fullName evidence="9">DUF4982 domain-containing protein</fullName>
    </submittedName>
</protein>
<dbReference type="Gene3D" id="3.20.20.80">
    <property type="entry name" value="Glycosidases"/>
    <property type="match status" value="1"/>
</dbReference>
<dbReference type="AlphaFoldDB" id="A0A9D1T3X0"/>
<evidence type="ECO:0000256" key="3">
    <source>
        <dbReference type="ARBA" id="ARBA00023295"/>
    </source>
</evidence>
<dbReference type="Pfam" id="PF02836">
    <property type="entry name" value="Glyco_hydro_2_C"/>
    <property type="match status" value="1"/>
</dbReference>
<dbReference type="Gene3D" id="2.60.40.10">
    <property type="entry name" value="Immunoglobulins"/>
    <property type="match status" value="3"/>
</dbReference>
<dbReference type="InterPro" id="IPR013783">
    <property type="entry name" value="Ig-like_fold"/>
</dbReference>
<dbReference type="Pfam" id="PF02837">
    <property type="entry name" value="Glyco_hydro_2_N"/>
    <property type="match status" value="1"/>
</dbReference>
<reference evidence="9" key="2">
    <citation type="journal article" date="2021" name="PeerJ">
        <title>Extensive microbial diversity within the chicken gut microbiome revealed by metagenomics and culture.</title>
        <authorList>
            <person name="Gilroy R."/>
            <person name="Ravi A."/>
            <person name="Getino M."/>
            <person name="Pursley I."/>
            <person name="Horton D.L."/>
            <person name="Alikhan N.F."/>
            <person name="Baker D."/>
            <person name="Gharbi K."/>
            <person name="Hall N."/>
            <person name="Watson M."/>
            <person name="Adriaenssens E.M."/>
            <person name="Foster-Nyarko E."/>
            <person name="Jarju S."/>
            <person name="Secka A."/>
            <person name="Antonio M."/>
            <person name="Oren A."/>
            <person name="Chaudhuri R.R."/>
            <person name="La Ragione R."/>
            <person name="Hildebrand F."/>
            <person name="Pallen M.J."/>
        </authorList>
    </citation>
    <scope>NUCLEOTIDE SEQUENCE</scope>
    <source>
        <strain evidence="9">1370</strain>
    </source>
</reference>
<evidence type="ECO:0000313" key="10">
    <source>
        <dbReference type="Proteomes" id="UP000823960"/>
    </source>
</evidence>
<proteinExistence type="inferred from homology"/>
<keyword evidence="3" id="KW-0326">Glycosidase</keyword>
<reference evidence="9" key="1">
    <citation type="submission" date="2020-10" db="EMBL/GenBank/DDBJ databases">
        <authorList>
            <person name="Gilroy R."/>
        </authorList>
    </citation>
    <scope>NUCLEOTIDE SEQUENCE</scope>
    <source>
        <strain evidence="9">1370</strain>
    </source>
</reference>
<dbReference type="GO" id="GO:0004553">
    <property type="term" value="F:hydrolase activity, hydrolyzing O-glycosyl compounds"/>
    <property type="evidence" value="ECO:0007669"/>
    <property type="project" value="InterPro"/>
</dbReference>
<dbReference type="InterPro" id="IPR036156">
    <property type="entry name" value="Beta-gal/glucu_dom_sf"/>
</dbReference>
<name>A0A9D1T3X0_9FIRM</name>
<evidence type="ECO:0000259" key="6">
    <source>
        <dbReference type="Pfam" id="PF02837"/>
    </source>
</evidence>
<dbReference type="InterPro" id="IPR017853">
    <property type="entry name" value="GH"/>
</dbReference>
<comment type="similarity">
    <text evidence="1">Belongs to the glycosyl hydrolase 2 family.</text>
</comment>
<evidence type="ECO:0000259" key="5">
    <source>
        <dbReference type="Pfam" id="PF02836"/>
    </source>
</evidence>
<comment type="caution">
    <text evidence="9">The sequence shown here is derived from an EMBL/GenBank/DDBJ whole genome shotgun (WGS) entry which is preliminary data.</text>
</comment>
<dbReference type="PANTHER" id="PTHR42732:SF1">
    <property type="entry name" value="BETA-MANNOSIDASE"/>
    <property type="match status" value="1"/>
</dbReference>
<evidence type="ECO:0000259" key="4">
    <source>
        <dbReference type="Pfam" id="PF00703"/>
    </source>
</evidence>
<dbReference type="InterPro" id="IPR032311">
    <property type="entry name" value="DUF4982"/>
</dbReference>
<dbReference type="EMBL" id="DVOL01000007">
    <property type="protein sequence ID" value="HIV10169.1"/>
    <property type="molecule type" value="Genomic_DNA"/>
</dbReference>
<organism evidence="9 10">
    <name type="scientific">Candidatus Faeciplasma avium</name>
    <dbReference type="NCBI Taxonomy" id="2840798"/>
    <lineage>
        <taxon>Bacteria</taxon>
        <taxon>Bacillati</taxon>
        <taxon>Bacillota</taxon>
        <taxon>Clostridia</taxon>
        <taxon>Eubacteriales</taxon>
        <taxon>Oscillospiraceae</taxon>
        <taxon>Oscillospiraceae incertae sedis</taxon>
        <taxon>Candidatus Faeciplasma</taxon>
    </lineage>
</organism>
<dbReference type="InterPro" id="IPR006104">
    <property type="entry name" value="Glyco_hydro_2_N"/>
</dbReference>
<evidence type="ECO:0000256" key="2">
    <source>
        <dbReference type="ARBA" id="ARBA00022801"/>
    </source>
</evidence>
<keyword evidence="2" id="KW-0378">Hydrolase</keyword>
<dbReference type="GO" id="GO:0005975">
    <property type="term" value="P:carbohydrate metabolic process"/>
    <property type="evidence" value="ECO:0007669"/>
    <property type="project" value="InterPro"/>
</dbReference>
<dbReference type="InterPro" id="IPR006101">
    <property type="entry name" value="Glyco_hydro_2"/>
</dbReference>
<sequence>MQKKLFNAGWSFALVPFGSLGEGERPDASSYSPVDIPHDWLIHDTKKLYADGDGYYKKEFTVDDPAGNVYILRFDGVYMDSEVYLNGKKIYEWKYGYTTFDVELSGLTAGRNLIEVIVHHKSPNSRWYSGAGIFRNVWLTESKDSRILPDGVYFFASPKDESHNVWTVTIDTEVTGSGEGVIFSTLSGFGQGYGVTTPVSLTEEAVTVRQSFEVSSPELWDVDSPRLYDLTTVLKKDGEEVYAVSQRVGFKHTSFTVDNGFFLNGRSLKLHGACMHHDMGALGSAVNKAAIRRQLSIMKDMGVNSIRTSHNPPAPELMDLADELGIMILSEGFDMWELKKTDYDYARFFPEWHERDVKSWIRRDRSHVSVIMWSIGNEIYDTHASPRAVEITNSLRDCVRKHDYIALRPVTIGSNYMQWQGAQSCAEHIDTVGYNYTERLYDEHHKEHPSWIIYGSETGSTIQSRGIYHFPAEKLTTTHDDHQCSSLLNCATGWGAVNCEYNILMDENRRFSLGQYIWTAFDYIGEPTPYWTKNSYFGHIDTAGFPKDSFYAYRAVWLGERAEPFVHLLPYWDFNEGQLIDIMIFSNCPRTELFVNGVSMGDYHQEKVGATQLTGRWKVPYERGEIKAVGYGETGEILCEEVKRSFGDPVKISLKPDKTSMLSDGEDMIFVEITTLDGEGLTVENSRSRVSVSVEGEGRLVGLDNGDSTDYDQYKSSSRRLFSGRLLAMIASTKNPGDIKVRVSSPGLEDGVLSLSSLPCKKDCGVCCSYEAPRSAESSEVPVRKLELGVSSSVLTPDCPESLISLKIMPGNATYSDGDIGFKVITDAGVETNISAVSKTEDGVKVIAKGDGCYRLRAYCKNGTPYEQVISELELENRGFGHAGFDPYKMVYASLHQESSHKLQDVFEGGVLIPWGDSYVSFKNVDFGKHGSDTLRVWLYLNGYEDIPFEIYTGSGELLGSFNYKLKPWWNHYQSMEIRLSRRLTGTEELKFAFHRQHHFKGFQFDLPIMTGVTIPATGNDGIYGDSFTLMEDRISEIGNNVTISFDSLNFGEEGVSSVTITGRSHNENDTIHIRFHTADGDSNQIVEFEGSEDIKTLTFPLERVKGVSDVRLIFLPGCKFDLCSVRFD</sequence>
<dbReference type="SUPFAM" id="SSF49303">
    <property type="entry name" value="beta-Galactosidase/glucuronidase domain"/>
    <property type="match status" value="1"/>
</dbReference>
<dbReference type="Gene3D" id="2.60.120.260">
    <property type="entry name" value="Galactose-binding domain-like"/>
    <property type="match status" value="3"/>
</dbReference>
<dbReference type="InterPro" id="IPR006102">
    <property type="entry name" value="Ig-like_GH2"/>
</dbReference>
<evidence type="ECO:0000256" key="1">
    <source>
        <dbReference type="ARBA" id="ARBA00007401"/>
    </source>
</evidence>
<dbReference type="Pfam" id="PF16355">
    <property type="entry name" value="DUF4982"/>
    <property type="match status" value="1"/>
</dbReference>